<organism evidence="4 5">
    <name type="scientific">Dyella caseinilytica</name>
    <dbReference type="NCBI Taxonomy" id="1849581"/>
    <lineage>
        <taxon>Bacteria</taxon>
        <taxon>Pseudomonadati</taxon>
        <taxon>Pseudomonadota</taxon>
        <taxon>Gammaproteobacteria</taxon>
        <taxon>Lysobacterales</taxon>
        <taxon>Rhodanobacteraceae</taxon>
        <taxon>Dyella</taxon>
    </lineage>
</organism>
<gene>
    <name evidence="4" type="ORF">ISN74_20050</name>
</gene>
<name>A0ABX7GT84_9GAMM</name>
<keyword evidence="5" id="KW-1185">Reference proteome</keyword>
<dbReference type="PANTHER" id="PTHR30055">
    <property type="entry name" value="HTH-TYPE TRANSCRIPTIONAL REGULATOR RUTR"/>
    <property type="match status" value="1"/>
</dbReference>
<dbReference type="EMBL" id="CP064030">
    <property type="protein sequence ID" value="QRN53663.1"/>
    <property type="molecule type" value="Genomic_DNA"/>
</dbReference>
<dbReference type="RefSeq" id="WP_188795779.1">
    <property type="nucleotide sequence ID" value="NZ_BMIZ01000001.1"/>
</dbReference>
<evidence type="ECO:0000256" key="1">
    <source>
        <dbReference type="ARBA" id="ARBA00023125"/>
    </source>
</evidence>
<dbReference type="PRINTS" id="PR00455">
    <property type="entry name" value="HTHTETR"/>
</dbReference>
<dbReference type="Pfam" id="PF00440">
    <property type="entry name" value="TetR_N"/>
    <property type="match status" value="1"/>
</dbReference>
<reference evidence="4 5" key="1">
    <citation type="submission" date="2020-10" db="EMBL/GenBank/DDBJ databases">
        <title>Phylogeny of dyella-like bacteria.</title>
        <authorList>
            <person name="Fu J."/>
        </authorList>
    </citation>
    <scope>NUCLEOTIDE SEQUENCE [LARGE SCALE GENOMIC DNA]</scope>
    <source>
        <strain evidence="4 5">DHOB09</strain>
    </source>
</reference>
<accession>A0ABX7GT84</accession>
<dbReference type="PROSITE" id="PS50977">
    <property type="entry name" value="HTH_TETR_2"/>
    <property type="match status" value="1"/>
</dbReference>
<dbReference type="Gene3D" id="1.10.357.10">
    <property type="entry name" value="Tetracycline Repressor, domain 2"/>
    <property type="match status" value="1"/>
</dbReference>
<dbReference type="InterPro" id="IPR001647">
    <property type="entry name" value="HTH_TetR"/>
</dbReference>
<protein>
    <submittedName>
        <fullName evidence="4">TetR/AcrR family transcriptional regulator</fullName>
    </submittedName>
</protein>
<evidence type="ECO:0000256" key="2">
    <source>
        <dbReference type="PROSITE-ProRule" id="PRU00335"/>
    </source>
</evidence>
<dbReference type="SUPFAM" id="SSF46689">
    <property type="entry name" value="Homeodomain-like"/>
    <property type="match status" value="1"/>
</dbReference>
<feature type="domain" description="HTH tetR-type" evidence="3">
    <location>
        <begin position="7"/>
        <end position="66"/>
    </location>
</feature>
<dbReference type="PANTHER" id="PTHR30055:SF222">
    <property type="entry name" value="REGULATORY PROTEIN"/>
    <property type="match status" value="1"/>
</dbReference>
<evidence type="ECO:0000259" key="3">
    <source>
        <dbReference type="PROSITE" id="PS50977"/>
    </source>
</evidence>
<dbReference type="Proteomes" id="UP000663181">
    <property type="component" value="Chromosome"/>
</dbReference>
<dbReference type="InterPro" id="IPR009057">
    <property type="entry name" value="Homeodomain-like_sf"/>
</dbReference>
<feature type="DNA-binding region" description="H-T-H motif" evidence="2">
    <location>
        <begin position="29"/>
        <end position="48"/>
    </location>
</feature>
<evidence type="ECO:0000313" key="5">
    <source>
        <dbReference type="Proteomes" id="UP000663181"/>
    </source>
</evidence>
<keyword evidence="1 2" id="KW-0238">DNA-binding</keyword>
<sequence>MARPRSEDKRNAILEAATEIVAEQGVSAPTAKIAKRAGVAEGSLFTYFENKDVLLNQLYLALKDDLRHAMLDGFPAAERIAVQARHVWNGYIDWGVANPLKRKAMSQLTVSDRISPQSREAGMAGFSRVNAMLQESLTGGVLKDQPPSFAGAIMSSLAETTMEFIIREPAMAERYRDAGFDALWAAFTKH</sequence>
<proteinExistence type="predicted"/>
<evidence type="ECO:0000313" key="4">
    <source>
        <dbReference type="EMBL" id="QRN53663.1"/>
    </source>
</evidence>
<dbReference type="InterPro" id="IPR050109">
    <property type="entry name" value="HTH-type_TetR-like_transc_reg"/>
</dbReference>